<dbReference type="InterPro" id="IPR009045">
    <property type="entry name" value="Zn_M74/Hedgehog-like"/>
</dbReference>
<dbReference type="AlphaFoldDB" id="A0A7M2RMK9"/>
<dbReference type="SUPFAM" id="SSF55166">
    <property type="entry name" value="Hedgehog/DD-peptidase"/>
    <property type="match status" value="1"/>
</dbReference>
<dbReference type="Gene3D" id="3.30.1380.10">
    <property type="match status" value="1"/>
</dbReference>
<dbReference type="Proteomes" id="UP000593601">
    <property type="component" value="Chromosome"/>
</dbReference>
<keyword evidence="3" id="KW-1185">Reference proteome</keyword>
<evidence type="ECO:0000259" key="1">
    <source>
        <dbReference type="SMART" id="SM00287"/>
    </source>
</evidence>
<reference evidence="2 3" key="1">
    <citation type="submission" date="2020-10" db="EMBL/GenBank/DDBJ databases">
        <title>Blautia liquoris sp.nov., isolated from the mud in a fermentation cellar used for the production of Chinese strong-flavoured liquor.</title>
        <authorList>
            <person name="Lu L."/>
        </authorList>
    </citation>
    <scope>NUCLEOTIDE SEQUENCE [LARGE SCALE GENOMIC DNA]</scope>
    <source>
        <strain evidence="2 3">LZLJ-3</strain>
    </source>
</reference>
<dbReference type="InterPro" id="IPR003646">
    <property type="entry name" value="SH3-like_bac-type"/>
</dbReference>
<dbReference type="EMBL" id="CP063304">
    <property type="protein sequence ID" value="QOV20580.1"/>
    <property type="molecule type" value="Genomic_DNA"/>
</dbReference>
<dbReference type="SMART" id="SM00287">
    <property type="entry name" value="SH3b"/>
    <property type="match status" value="1"/>
</dbReference>
<evidence type="ECO:0000313" key="3">
    <source>
        <dbReference type="Proteomes" id="UP000593601"/>
    </source>
</evidence>
<accession>A0A7M2RMK9</accession>
<dbReference type="GO" id="GO:0008233">
    <property type="term" value="F:peptidase activity"/>
    <property type="evidence" value="ECO:0007669"/>
    <property type="project" value="InterPro"/>
</dbReference>
<organism evidence="2 3">
    <name type="scientific">Blautia liquoris</name>
    <dbReference type="NCBI Taxonomy" id="2779518"/>
    <lineage>
        <taxon>Bacteria</taxon>
        <taxon>Bacillati</taxon>
        <taxon>Bacillota</taxon>
        <taxon>Clostridia</taxon>
        <taxon>Lachnospirales</taxon>
        <taxon>Lachnospiraceae</taxon>
        <taxon>Blautia</taxon>
    </lineage>
</organism>
<feature type="domain" description="SH3b" evidence="1">
    <location>
        <begin position="167"/>
        <end position="228"/>
    </location>
</feature>
<evidence type="ECO:0000313" key="2">
    <source>
        <dbReference type="EMBL" id="QOV20580.1"/>
    </source>
</evidence>
<dbReference type="RefSeq" id="WP_193736894.1">
    <property type="nucleotide sequence ID" value="NZ_CP063304.1"/>
</dbReference>
<dbReference type="Pfam" id="PF13539">
    <property type="entry name" value="Peptidase_M15_4"/>
    <property type="match status" value="1"/>
</dbReference>
<sequence>MGRNLTELHPRLQEKVAQLQILCAKENLLLGIGECFRTAAEQNELYAQGRTKAGAIITNAPGSSYSSQHQWGIAFDFFKNVRGHEYDDNAFFTRVSQLGRTIGLAWGGDWHSIVDKPHLYLPDWGSNTGILKSTYGTFESFKKTWGKASITPIKPAQPVVDPPWKATGTATCGGDGVRVRMIPNGNVILQLNKGQRFEVNGEISGKWVKIKVQNTIGWMHSNYVKYDKPVPAAEPAAQTVPKPNKIILKEDGKWGADTTRRAQQIFGLPQDGVISNQLNFYKPICPGIVSAQWSDVKKGGSQLIRKMQAWMGIPQDGYIGPQFIKALQRKMGKSQDGILSNPSQCITALQKYLNQH</sequence>
<dbReference type="SUPFAM" id="SSF50044">
    <property type="entry name" value="SH3-domain"/>
    <property type="match status" value="1"/>
</dbReference>
<dbReference type="CDD" id="cd14845">
    <property type="entry name" value="L-Ala-D-Glu_peptidase_like"/>
    <property type="match status" value="1"/>
</dbReference>
<dbReference type="InterPro" id="IPR036028">
    <property type="entry name" value="SH3-like_dom_sf"/>
</dbReference>
<dbReference type="Gene3D" id="2.30.30.40">
    <property type="entry name" value="SH3 Domains"/>
    <property type="match status" value="1"/>
</dbReference>
<name>A0A7M2RMK9_9FIRM</name>
<proteinExistence type="predicted"/>
<gene>
    <name evidence="2" type="ORF">INP51_06465</name>
</gene>
<protein>
    <submittedName>
        <fullName evidence="2">M15 family metallopeptidase</fullName>
    </submittedName>
</protein>
<dbReference type="InterPro" id="IPR039561">
    <property type="entry name" value="Peptidase_M15C"/>
</dbReference>
<dbReference type="KEGG" id="bliq:INP51_06465"/>